<dbReference type="InterPro" id="IPR004753">
    <property type="entry name" value="MreB"/>
</dbReference>
<sequence length="73" mass="7937">MFPFRKKVGIDLGTANTLVYVMSRGIVLNEPTVVAYSKDDKKVLAVGEEAREMLGRTPSSIIAARPMKEGVIA</sequence>
<gene>
    <name evidence="7" type="ORF">COY14_04650</name>
</gene>
<keyword evidence="2" id="KW-0963">Cytoplasm</keyword>
<dbReference type="PANTHER" id="PTHR42749:SF1">
    <property type="entry name" value="CELL SHAPE-DETERMINING PROTEIN MREB"/>
    <property type="match status" value="1"/>
</dbReference>
<keyword evidence="4" id="KW-0067">ATP-binding</keyword>
<dbReference type="InterPro" id="IPR043129">
    <property type="entry name" value="ATPase_NBD"/>
</dbReference>
<accession>A0A2M7U2J4</accession>
<dbReference type="GO" id="GO:0008360">
    <property type="term" value="P:regulation of cell shape"/>
    <property type="evidence" value="ECO:0007669"/>
    <property type="project" value="UniProtKB-KW"/>
</dbReference>
<keyword evidence="5" id="KW-0133">Cell shape</keyword>
<organism evidence="7 8">
    <name type="scientific">Candidatus Roizmanbacteria bacterium CG_4_10_14_0_2_um_filter_36_9</name>
    <dbReference type="NCBI Taxonomy" id="1974823"/>
    <lineage>
        <taxon>Bacteria</taxon>
        <taxon>Candidatus Roizmaniibacteriota</taxon>
    </lineage>
</organism>
<name>A0A2M7U2J4_9BACT</name>
<proteinExistence type="inferred from homology"/>
<dbReference type="Proteomes" id="UP000230027">
    <property type="component" value="Unassembled WGS sequence"/>
</dbReference>
<evidence type="ECO:0000313" key="7">
    <source>
        <dbReference type="EMBL" id="PIZ64521.1"/>
    </source>
</evidence>
<dbReference type="InterPro" id="IPR056546">
    <property type="entry name" value="MreB_MamK-like"/>
</dbReference>
<dbReference type="GO" id="GO:0005524">
    <property type="term" value="F:ATP binding"/>
    <property type="evidence" value="ECO:0007669"/>
    <property type="project" value="UniProtKB-KW"/>
</dbReference>
<comment type="similarity">
    <text evidence="6">Belongs to the FtsA/MreB family.</text>
</comment>
<dbReference type="PANTHER" id="PTHR42749">
    <property type="entry name" value="CELL SHAPE-DETERMINING PROTEIN MREB"/>
    <property type="match status" value="1"/>
</dbReference>
<dbReference type="GO" id="GO:0000902">
    <property type="term" value="P:cell morphogenesis"/>
    <property type="evidence" value="ECO:0007669"/>
    <property type="project" value="InterPro"/>
</dbReference>
<dbReference type="PRINTS" id="PR01652">
    <property type="entry name" value="SHAPEPROTEIN"/>
</dbReference>
<evidence type="ECO:0000256" key="4">
    <source>
        <dbReference type="ARBA" id="ARBA00022840"/>
    </source>
</evidence>
<feature type="non-terminal residue" evidence="7">
    <location>
        <position position="73"/>
    </location>
</feature>
<reference evidence="8" key="1">
    <citation type="submission" date="2017-09" db="EMBL/GenBank/DDBJ databases">
        <title>Depth-based differentiation of microbial function through sediment-hosted aquifers and enrichment of novel symbionts in the deep terrestrial subsurface.</title>
        <authorList>
            <person name="Probst A.J."/>
            <person name="Ladd B."/>
            <person name="Jarett J.K."/>
            <person name="Geller-Mcgrath D.E."/>
            <person name="Sieber C.M.K."/>
            <person name="Emerson J.B."/>
            <person name="Anantharaman K."/>
            <person name="Thomas B.C."/>
            <person name="Malmstrom R."/>
            <person name="Stieglmeier M."/>
            <person name="Klingl A."/>
            <person name="Woyke T."/>
            <person name="Ryan C.M."/>
            <person name="Banfield J.F."/>
        </authorList>
    </citation>
    <scope>NUCLEOTIDE SEQUENCE [LARGE SCALE GENOMIC DNA]</scope>
</reference>
<dbReference type="Pfam" id="PF06723">
    <property type="entry name" value="MreB_Mbl"/>
    <property type="match status" value="1"/>
</dbReference>
<evidence type="ECO:0000313" key="8">
    <source>
        <dbReference type="Proteomes" id="UP000230027"/>
    </source>
</evidence>
<dbReference type="EMBL" id="PFOD01000078">
    <property type="protein sequence ID" value="PIZ64521.1"/>
    <property type="molecule type" value="Genomic_DNA"/>
</dbReference>
<keyword evidence="3" id="KW-0547">Nucleotide-binding</keyword>
<evidence type="ECO:0000256" key="6">
    <source>
        <dbReference type="ARBA" id="ARBA00023458"/>
    </source>
</evidence>
<evidence type="ECO:0000256" key="1">
    <source>
        <dbReference type="ARBA" id="ARBA00004496"/>
    </source>
</evidence>
<dbReference type="GO" id="GO:0005737">
    <property type="term" value="C:cytoplasm"/>
    <property type="evidence" value="ECO:0007669"/>
    <property type="project" value="UniProtKB-SubCell"/>
</dbReference>
<dbReference type="AlphaFoldDB" id="A0A2M7U2J4"/>
<protein>
    <submittedName>
        <fullName evidence="7">Rod shape-determining protein</fullName>
    </submittedName>
</protein>
<comment type="subcellular location">
    <subcellularLocation>
        <location evidence="1">Cytoplasm</location>
    </subcellularLocation>
</comment>
<evidence type="ECO:0000256" key="5">
    <source>
        <dbReference type="ARBA" id="ARBA00022960"/>
    </source>
</evidence>
<evidence type="ECO:0000256" key="2">
    <source>
        <dbReference type="ARBA" id="ARBA00022490"/>
    </source>
</evidence>
<dbReference type="Gene3D" id="3.30.420.40">
    <property type="match status" value="1"/>
</dbReference>
<comment type="caution">
    <text evidence="7">The sequence shown here is derived from an EMBL/GenBank/DDBJ whole genome shotgun (WGS) entry which is preliminary data.</text>
</comment>
<dbReference type="SUPFAM" id="SSF53067">
    <property type="entry name" value="Actin-like ATPase domain"/>
    <property type="match status" value="1"/>
</dbReference>
<evidence type="ECO:0000256" key="3">
    <source>
        <dbReference type="ARBA" id="ARBA00022741"/>
    </source>
</evidence>